<sequence>MTQRPILKDVASSLVELKLDNMRARFRRGDLTSLQFPLPSGELRVDDEFGGHIVLSSDTSSPLSEGKQYLHDSLQARSDALRDTVRIRSIEFMLSLHNFLDQELLKLGAGYPPRPRSLHDPSWLDDKVQAVALARLETLHAYPLLDHDSFKIAIVHLGGDGATALEMLVWPNWATFEPFIENIERIHSRSTRSIHCWSTTQRFYLHIATFAAKNSPHPPNRGSAMTYKAWLEELDKKKGKWMFRTFYNAESIFRPEL</sequence>
<evidence type="ECO:0000313" key="1">
    <source>
        <dbReference type="EMBL" id="KAF3806420.1"/>
    </source>
</evidence>
<proteinExistence type="predicted"/>
<dbReference type="GeneID" id="69013333"/>
<evidence type="ECO:0000313" key="2">
    <source>
        <dbReference type="Proteomes" id="UP000613401"/>
    </source>
</evidence>
<dbReference type="AlphaFoldDB" id="A0A8H4FLE4"/>
<protein>
    <submittedName>
        <fullName evidence="1">Uncharacterized protein</fullName>
    </submittedName>
</protein>
<reference evidence="1" key="1">
    <citation type="journal article" date="2020" name="Phytopathology">
        <title>Genome sequence and comparative analysis of Colletotrichum gloeosporioides isolated from Liriodendron leaves.</title>
        <authorList>
            <person name="Fu F.F."/>
            <person name="Hao Z."/>
            <person name="Wang P."/>
            <person name="Lu Y."/>
            <person name="Xue L.J."/>
            <person name="Wei G."/>
            <person name="Tian Y."/>
            <person name="Baishi H."/>
            <person name="Xu H."/>
            <person name="Shi J."/>
            <person name="Cheng T."/>
            <person name="Wang G."/>
            <person name="Yi Y."/>
            <person name="Chen J."/>
        </authorList>
    </citation>
    <scope>NUCLEOTIDE SEQUENCE</scope>
    <source>
        <strain evidence="1">Lc1</strain>
    </source>
</reference>
<keyword evidence="2" id="KW-1185">Reference proteome</keyword>
<gene>
    <name evidence="1" type="ORF">GCG54_00006184</name>
</gene>
<organism evidence="1 2">
    <name type="scientific">Colletotrichum gloeosporioides</name>
    <name type="common">Anthracnose fungus</name>
    <name type="synonym">Glomerella cingulata</name>
    <dbReference type="NCBI Taxonomy" id="474922"/>
    <lineage>
        <taxon>Eukaryota</taxon>
        <taxon>Fungi</taxon>
        <taxon>Dikarya</taxon>
        <taxon>Ascomycota</taxon>
        <taxon>Pezizomycotina</taxon>
        <taxon>Sordariomycetes</taxon>
        <taxon>Hypocreomycetidae</taxon>
        <taxon>Glomerellales</taxon>
        <taxon>Glomerellaceae</taxon>
        <taxon>Colletotrichum</taxon>
        <taxon>Colletotrichum gloeosporioides species complex</taxon>
    </lineage>
</organism>
<accession>A0A8H4FLE4</accession>
<reference evidence="1" key="2">
    <citation type="submission" date="2020-03" db="EMBL/GenBank/DDBJ databases">
        <authorList>
            <person name="Fu F.-F."/>
            <person name="Chen J."/>
        </authorList>
    </citation>
    <scope>NUCLEOTIDE SEQUENCE</scope>
    <source>
        <strain evidence="1">Lc1</strain>
    </source>
</reference>
<dbReference type="EMBL" id="WVTB01000036">
    <property type="protein sequence ID" value="KAF3806420.1"/>
    <property type="molecule type" value="Genomic_DNA"/>
</dbReference>
<comment type="caution">
    <text evidence="1">The sequence shown here is derived from an EMBL/GenBank/DDBJ whole genome shotgun (WGS) entry which is preliminary data.</text>
</comment>
<dbReference type="Proteomes" id="UP000613401">
    <property type="component" value="Unassembled WGS sequence"/>
</dbReference>
<name>A0A8H4FLE4_COLGL</name>
<dbReference type="RefSeq" id="XP_045265579.1">
    <property type="nucleotide sequence ID" value="XM_045406196.1"/>
</dbReference>